<keyword evidence="4" id="KW-1185">Reference proteome</keyword>
<feature type="compositionally biased region" description="Low complexity" evidence="1">
    <location>
        <begin position="7"/>
        <end position="22"/>
    </location>
</feature>
<feature type="region of interest" description="Disordered" evidence="1">
    <location>
        <begin position="1"/>
        <end position="103"/>
    </location>
</feature>
<gene>
    <name evidence="3" type="ORF">OSB04_030790</name>
</gene>
<feature type="compositionally biased region" description="Basic residues" evidence="1">
    <location>
        <begin position="627"/>
        <end position="636"/>
    </location>
</feature>
<evidence type="ECO:0000313" key="4">
    <source>
        <dbReference type="Proteomes" id="UP001172457"/>
    </source>
</evidence>
<keyword evidence="2" id="KW-0472">Membrane</keyword>
<sequence length="690" mass="76644">MAANIGSNRSPSPLSSRNCRNSEMNSATRRSFNSNPFARPAALTNPRSLNPPTPANSPATIDPLNRHSIGRRSVGNSMFQDGKENHKDTIIRSPAKGGSKNFMAPTISAASKFTPSPRKKVLGEKNDVLRTSIQFTGKDFDLKPQEIDNGSLDSVNLEQKEVVVLETPPPVLEVTLNQVNDATETLSDVTENPDFVNIVDLCPKTRPFCCSPQTSPIIAPIDHPSLPPYDPKKNFLSPRPQFLRYKPNPRIEILLNKSGGNGDYGENDVTKLEDSFNLSENSSDAEEEHEPEQVEKEAELEDSVLGSSEDLSETVSEEKQSDSVVKKASKPAVFRRSKTIFFLSLMFLIGCFSFSFTDSPPMDLPIYKDLSFQEIYHESLEFAASAKGSFDEVVENVKQWSINFLSNLKSHSIFTPKITSIQFFNLTTPPLQEEHFMFNSHIQEFVEEIQDFEEIQEFEEEIQDFVEEMVDGEGFEEMEVDDNDIDVPEEVAVQEQKEVKFQPEEQIQIDSDDLVQKSLNLEDGSSELASTPLTNSETKPDMAIDDLEVVDSSFADSITQSEDSLTSFSTISTNTICLAAISTVILAVSAVFYTIRKKTNATTTAIREADSRRESCSSEVSSIQKGNNKRAKKSSASKRESLASSSSDFSMGSASYGSFTTFERIPIKNGDEVMVTPIRRSSRLMKNQAT</sequence>
<feature type="region of interest" description="Disordered" evidence="1">
    <location>
        <begin position="276"/>
        <end position="322"/>
    </location>
</feature>
<reference evidence="3" key="1">
    <citation type="submission" date="2023-03" db="EMBL/GenBank/DDBJ databases">
        <title>Chromosome-scale reference genome and RAD-based genetic map of yellow starthistle (Centaurea solstitialis) reveal putative structural variation and QTLs associated with invader traits.</title>
        <authorList>
            <person name="Reatini B."/>
            <person name="Cang F.A."/>
            <person name="Jiang Q."/>
            <person name="Mckibben M.T.W."/>
            <person name="Barker M.S."/>
            <person name="Rieseberg L.H."/>
            <person name="Dlugosch K.M."/>
        </authorList>
    </citation>
    <scope>NUCLEOTIDE SEQUENCE</scope>
    <source>
        <strain evidence="3">CAN-66</strain>
        <tissue evidence="3">Leaf</tissue>
    </source>
</reference>
<name>A0AA38VTN6_9ASTR</name>
<protein>
    <submittedName>
        <fullName evidence="3">Uncharacterized protein</fullName>
    </submittedName>
</protein>
<feature type="transmembrane region" description="Helical" evidence="2">
    <location>
        <begin position="339"/>
        <end position="356"/>
    </location>
</feature>
<dbReference type="Proteomes" id="UP001172457">
    <property type="component" value="Chromosome 8"/>
</dbReference>
<evidence type="ECO:0000313" key="3">
    <source>
        <dbReference type="EMBL" id="KAJ9538057.1"/>
    </source>
</evidence>
<feature type="transmembrane region" description="Helical" evidence="2">
    <location>
        <begin position="571"/>
        <end position="593"/>
    </location>
</feature>
<dbReference type="PANTHER" id="PTHR34775">
    <property type="entry name" value="TRANSMEMBRANE PROTEIN"/>
    <property type="match status" value="1"/>
</dbReference>
<keyword evidence="2" id="KW-1133">Transmembrane helix</keyword>
<evidence type="ECO:0000256" key="2">
    <source>
        <dbReference type="SAM" id="Phobius"/>
    </source>
</evidence>
<dbReference type="EMBL" id="JARYMX010000008">
    <property type="protein sequence ID" value="KAJ9538057.1"/>
    <property type="molecule type" value="Genomic_DNA"/>
</dbReference>
<comment type="caution">
    <text evidence="3">The sequence shown here is derived from an EMBL/GenBank/DDBJ whole genome shotgun (WGS) entry which is preliminary data.</text>
</comment>
<keyword evidence="2" id="KW-0812">Transmembrane</keyword>
<feature type="compositionally biased region" description="Polar residues" evidence="1">
    <location>
        <begin position="23"/>
        <end position="36"/>
    </location>
</feature>
<dbReference type="AlphaFoldDB" id="A0AA38VTN6"/>
<dbReference type="PANTHER" id="PTHR34775:SF4">
    <property type="entry name" value="TRANSMEMBRANE PROTEIN"/>
    <property type="match status" value="1"/>
</dbReference>
<evidence type="ECO:0000256" key="1">
    <source>
        <dbReference type="SAM" id="MobiDB-lite"/>
    </source>
</evidence>
<proteinExistence type="predicted"/>
<feature type="region of interest" description="Disordered" evidence="1">
    <location>
        <begin position="614"/>
        <end position="654"/>
    </location>
</feature>
<accession>A0AA38VTN6</accession>
<organism evidence="3 4">
    <name type="scientific">Centaurea solstitialis</name>
    <name type="common">yellow star-thistle</name>
    <dbReference type="NCBI Taxonomy" id="347529"/>
    <lineage>
        <taxon>Eukaryota</taxon>
        <taxon>Viridiplantae</taxon>
        <taxon>Streptophyta</taxon>
        <taxon>Embryophyta</taxon>
        <taxon>Tracheophyta</taxon>
        <taxon>Spermatophyta</taxon>
        <taxon>Magnoliopsida</taxon>
        <taxon>eudicotyledons</taxon>
        <taxon>Gunneridae</taxon>
        <taxon>Pentapetalae</taxon>
        <taxon>asterids</taxon>
        <taxon>campanulids</taxon>
        <taxon>Asterales</taxon>
        <taxon>Asteraceae</taxon>
        <taxon>Carduoideae</taxon>
        <taxon>Cardueae</taxon>
        <taxon>Centaureinae</taxon>
        <taxon>Centaurea</taxon>
    </lineage>
</organism>
<feature type="compositionally biased region" description="Low complexity" evidence="1">
    <location>
        <begin position="642"/>
        <end position="654"/>
    </location>
</feature>
<feature type="compositionally biased region" description="Basic and acidic residues" evidence="1">
    <location>
        <begin position="81"/>
        <end position="90"/>
    </location>
</feature>